<sequence length="343" mass="35415">MTLLLGSADLTGLVSRAEVIAAVRTALIDLAEGRAEQPAPVAFPGTGTTQFLPMTATSHRLGLSAVKVMSDAPDNRAAGLPTQRSTVLLLDARTGECLAVLDGEVGTRTRTAAASAVATDALARPDARVLGLVGAGRLAIEHVHALREIRALDTVHVWSRSPATLRAFHHAVGDLVEVVEAPDPRHVVEAADIVCTLTPARHPVVHGAWFRPGQHINAVGAPPRPDHREIDAAGMARATVVVDSTPTQLLKSGEAVLSIAEGATTTETFCRELGAVLAGSAPGRTDPQEITLFNSVGIALQDLAYAALAVDRARTAGIGVNTRTVYGTSGLRVTAGAGAGAAR</sequence>
<dbReference type="Gene3D" id="3.30.1780.10">
    <property type="entry name" value="ornithine cyclodeaminase, domain 1"/>
    <property type="match status" value="1"/>
</dbReference>
<dbReference type="InterPro" id="IPR023401">
    <property type="entry name" value="ODC_N"/>
</dbReference>
<dbReference type="InterPro" id="IPR036291">
    <property type="entry name" value="NAD(P)-bd_dom_sf"/>
</dbReference>
<gene>
    <name evidence="1" type="ORF">R5A26_19780</name>
</gene>
<evidence type="ECO:0000313" key="2">
    <source>
        <dbReference type="Proteomes" id="UP001187346"/>
    </source>
</evidence>
<dbReference type="RefSeq" id="WP_317772362.1">
    <property type="nucleotide sequence ID" value="NZ_JAWMAJ010000061.1"/>
</dbReference>
<dbReference type="Proteomes" id="UP001187346">
    <property type="component" value="Unassembled WGS sequence"/>
</dbReference>
<dbReference type="Pfam" id="PF02423">
    <property type="entry name" value="OCD_Mu_crystall"/>
    <property type="match status" value="1"/>
</dbReference>
<reference evidence="1 2" key="1">
    <citation type="submission" date="2023-10" db="EMBL/GenBank/DDBJ databases">
        <title>Characterization of rhizosphere-enriched actinobacteria from wheat plants lab-grown on chernevaya soil.</title>
        <authorList>
            <person name="Tikhonova E.N."/>
            <person name="Konopkin A."/>
            <person name="Kravchenko I.K."/>
        </authorList>
    </citation>
    <scope>NUCLEOTIDE SEQUENCE [LARGE SCALE GENOMIC DNA]</scope>
    <source>
        <strain evidence="1 2">RR29</strain>
    </source>
</reference>
<dbReference type="EMBL" id="JAWMAJ010000061">
    <property type="protein sequence ID" value="MDV7218190.1"/>
    <property type="molecule type" value="Genomic_DNA"/>
</dbReference>
<organism evidence="1 2">
    <name type="scientific">Streptomyces prunicolor</name>
    <dbReference type="NCBI Taxonomy" id="67348"/>
    <lineage>
        <taxon>Bacteria</taxon>
        <taxon>Bacillati</taxon>
        <taxon>Actinomycetota</taxon>
        <taxon>Actinomycetes</taxon>
        <taxon>Kitasatosporales</taxon>
        <taxon>Streptomycetaceae</taxon>
        <taxon>Streptomyces</taxon>
    </lineage>
</organism>
<dbReference type="PANTHER" id="PTHR13812">
    <property type="entry name" value="KETIMINE REDUCTASE MU-CRYSTALLIN"/>
    <property type="match status" value="1"/>
</dbReference>
<keyword evidence="2" id="KW-1185">Reference proteome</keyword>
<accession>A0ABU4FDP9</accession>
<proteinExistence type="predicted"/>
<protein>
    <submittedName>
        <fullName evidence="1">Ornithine cyclodeaminase family protein</fullName>
    </submittedName>
</protein>
<dbReference type="Gene3D" id="3.40.50.720">
    <property type="entry name" value="NAD(P)-binding Rossmann-like Domain"/>
    <property type="match status" value="1"/>
</dbReference>
<comment type="caution">
    <text evidence="1">The sequence shown here is derived from an EMBL/GenBank/DDBJ whole genome shotgun (WGS) entry which is preliminary data.</text>
</comment>
<dbReference type="InterPro" id="IPR003462">
    <property type="entry name" value="ODC_Mu_crystall"/>
</dbReference>
<evidence type="ECO:0000313" key="1">
    <source>
        <dbReference type="EMBL" id="MDV7218190.1"/>
    </source>
</evidence>
<dbReference type="PIRSF" id="PIRSF001439">
    <property type="entry name" value="CryM"/>
    <property type="match status" value="1"/>
</dbReference>
<name>A0ABU4FDP9_9ACTN</name>
<dbReference type="SUPFAM" id="SSF51735">
    <property type="entry name" value="NAD(P)-binding Rossmann-fold domains"/>
    <property type="match status" value="1"/>
</dbReference>
<dbReference type="PANTHER" id="PTHR13812:SF19">
    <property type="entry name" value="KETIMINE REDUCTASE MU-CRYSTALLIN"/>
    <property type="match status" value="1"/>
</dbReference>